<name>A0ABX1MF28_9CYAN</name>
<dbReference type="EMBL" id="QMEC01000245">
    <property type="protein sequence ID" value="NMF67247.1"/>
    <property type="molecule type" value="Genomic_DNA"/>
</dbReference>
<accession>A0ABX1MF28</accession>
<dbReference type="Pfam" id="PF06051">
    <property type="entry name" value="DUF928"/>
    <property type="match status" value="1"/>
</dbReference>
<feature type="region of interest" description="Disordered" evidence="1">
    <location>
        <begin position="32"/>
        <end position="73"/>
    </location>
</feature>
<gene>
    <name evidence="2" type="ORF">DP115_32715</name>
</gene>
<feature type="compositionally biased region" description="Polar residues" evidence="1">
    <location>
        <begin position="37"/>
        <end position="46"/>
    </location>
</feature>
<comment type="caution">
    <text evidence="2">The sequence shown here is derived from an EMBL/GenBank/DDBJ whole genome shotgun (WGS) entry which is preliminary data.</text>
</comment>
<sequence length="274" mass="30036">MKMILQPMKLLLAVVLGYLSLLPSTTSAIAQSASQSKPLTTTSSRKQPLRLVLPPLPPGQPPGGRRYGGASRGQCPVAKPGLTALVPLIEQPTSVMNVWGQTTAERPTFWFYTPYAKGSAYPADFVLLDAESNLVYRQDITLPTEPGVMSVSLPTSVSPLTTDKQYRWFLNVYCDSPLGGSLTEHRQKQQSPIYVEGVIQRVNLKAAIVQQIKQAQPRQQVAIYASNGIWYEALTTVAQLRQKNPQDVTLEQEWQALLSSIGLGDFASKPLISN</sequence>
<evidence type="ECO:0000256" key="1">
    <source>
        <dbReference type="SAM" id="MobiDB-lite"/>
    </source>
</evidence>
<proteinExistence type="predicted"/>
<organism evidence="2 3">
    <name type="scientific">Brasilonema octagenarum UFV-OR1</name>
    <dbReference type="NCBI Taxonomy" id="417115"/>
    <lineage>
        <taxon>Bacteria</taxon>
        <taxon>Bacillati</taxon>
        <taxon>Cyanobacteriota</taxon>
        <taxon>Cyanophyceae</taxon>
        <taxon>Nostocales</taxon>
        <taxon>Scytonemataceae</taxon>
        <taxon>Brasilonema</taxon>
        <taxon>Octagenarum group</taxon>
    </lineage>
</organism>
<evidence type="ECO:0000313" key="3">
    <source>
        <dbReference type="Proteomes" id="UP000762253"/>
    </source>
</evidence>
<dbReference type="Proteomes" id="UP000762253">
    <property type="component" value="Unassembled WGS sequence"/>
</dbReference>
<dbReference type="InterPro" id="IPR010328">
    <property type="entry name" value="DUF928"/>
</dbReference>
<evidence type="ECO:0008006" key="4">
    <source>
        <dbReference type="Google" id="ProtNLM"/>
    </source>
</evidence>
<keyword evidence="3" id="KW-1185">Reference proteome</keyword>
<dbReference type="RefSeq" id="WP_169268791.1">
    <property type="nucleotide sequence ID" value="NZ_QMEC01000245.1"/>
</dbReference>
<reference evidence="2 3" key="1">
    <citation type="submission" date="2018-06" db="EMBL/GenBank/DDBJ databases">
        <title>Comparative genomics of Brasilonema spp. strains.</title>
        <authorList>
            <person name="Alvarenga D.O."/>
            <person name="Fiore M.F."/>
            <person name="Varani A.M."/>
        </authorList>
    </citation>
    <scope>NUCLEOTIDE SEQUENCE [LARGE SCALE GENOMIC DNA]</scope>
    <source>
        <strain evidence="2 3">UFV-OR1</strain>
    </source>
</reference>
<evidence type="ECO:0000313" key="2">
    <source>
        <dbReference type="EMBL" id="NMF67247.1"/>
    </source>
</evidence>
<protein>
    <recommendedName>
        <fullName evidence="4">DUF928 domain-containing protein</fullName>
    </recommendedName>
</protein>